<gene>
    <name evidence="1" type="primary">jg16082</name>
    <name evidence="1" type="ORF">PAEG_LOCUS730</name>
</gene>
<proteinExistence type="predicted"/>
<comment type="caution">
    <text evidence="1">The sequence shown here is derived from an EMBL/GenBank/DDBJ whole genome shotgun (WGS) entry which is preliminary data.</text>
</comment>
<dbReference type="AlphaFoldDB" id="A0A8S4QIH1"/>
<evidence type="ECO:0000313" key="1">
    <source>
        <dbReference type="EMBL" id="CAH2208113.1"/>
    </source>
</evidence>
<keyword evidence="2" id="KW-1185">Reference proteome</keyword>
<name>A0A8S4QIH1_9NEOP</name>
<dbReference type="EMBL" id="CAKXAJ010002306">
    <property type="protein sequence ID" value="CAH2208113.1"/>
    <property type="molecule type" value="Genomic_DNA"/>
</dbReference>
<reference evidence="1" key="1">
    <citation type="submission" date="2022-03" db="EMBL/GenBank/DDBJ databases">
        <authorList>
            <person name="Lindestad O."/>
        </authorList>
    </citation>
    <scope>NUCLEOTIDE SEQUENCE</scope>
</reference>
<dbReference type="Proteomes" id="UP000838756">
    <property type="component" value="Unassembled WGS sequence"/>
</dbReference>
<protein>
    <submittedName>
        <fullName evidence="1">Jg16082 protein</fullName>
    </submittedName>
</protein>
<sequence>AAMWSLHAVTRVPIVHPFVGFERAADLSKLAPLTEKDAWKSLE</sequence>
<feature type="non-terminal residue" evidence="1">
    <location>
        <position position="1"/>
    </location>
</feature>
<evidence type="ECO:0000313" key="2">
    <source>
        <dbReference type="Proteomes" id="UP000838756"/>
    </source>
</evidence>
<organism evidence="1 2">
    <name type="scientific">Pararge aegeria aegeria</name>
    <dbReference type="NCBI Taxonomy" id="348720"/>
    <lineage>
        <taxon>Eukaryota</taxon>
        <taxon>Metazoa</taxon>
        <taxon>Ecdysozoa</taxon>
        <taxon>Arthropoda</taxon>
        <taxon>Hexapoda</taxon>
        <taxon>Insecta</taxon>
        <taxon>Pterygota</taxon>
        <taxon>Neoptera</taxon>
        <taxon>Endopterygota</taxon>
        <taxon>Lepidoptera</taxon>
        <taxon>Glossata</taxon>
        <taxon>Ditrysia</taxon>
        <taxon>Papilionoidea</taxon>
        <taxon>Nymphalidae</taxon>
        <taxon>Satyrinae</taxon>
        <taxon>Satyrini</taxon>
        <taxon>Parargina</taxon>
        <taxon>Pararge</taxon>
    </lineage>
</organism>
<accession>A0A8S4QIH1</accession>